<feature type="domain" description="Calpain catalytic" evidence="14">
    <location>
        <begin position="210"/>
        <end position="518"/>
    </location>
</feature>
<keyword evidence="3 11" id="KW-0645">Protease</keyword>
<dbReference type="InterPro" id="IPR000169">
    <property type="entry name" value="Pept_cys_AS"/>
</dbReference>
<evidence type="ECO:0000256" key="2">
    <source>
        <dbReference type="ARBA" id="ARBA00022553"/>
    </source>
</evidence>
<keyword evidence="7 11" id="KW-0378">Hydrolase</keyword>
<dbReference type="SUPFAM" id="SSF54001">
    <property type="entry name" value="Cysteine proteinases"/>
    <property type="match status" value="1"/>
</dbReference>
<sequence>MDGVRNWSCQRCTLINRINDLKCRACQFECPSVNGRSKFLHKIKLPHISLNSALEKIDNAIDFVANSIVPKSEQNVHFYHAPVVLCEHPQPKSVNWTCPSCAQTNSSTLKKCSWCDTDRVTDVTTWYWCCQNSNCALRQPFPPFDLKCPLCRTKTSAMKPGHSKSMPQLSPSSLTTANSSNYAPIDEHQTIMHSQNYHEIMSFCEKNGQFFVDDSFSHSNRSVGSLAQLERRDLAIVWLRPDQIVTRDGRLSRWSVFNDPQPTDIEQGLLGNCWLLSALAVIAERPDILEKLFITKEYNHRGVYEVRLCIDGIWQRVIVDDFFPCHRSNRRLIFAVGRKNQLWVSLVEKALAKAYGNYAILRAGRTVEGLSTLTGQPTLSIDLEYLDMDQQSRTADLDIAWAKLISAREARFLMGCSCGAGKRTMDEAEFQRVGLSPQHAYSLLDVRQTNDGHRLVLLRNPWGENFVWRGEFSSEWPGWTHQLRRELAADSVFDPGTFWMPFEQFVFYFDAVDITQLREHHGWTATRYSVDIGWDQQNSCMIRLLIDEPTELCATLFQQHARTMLDQVDIMLLLHRQGGEATPGELICRSSRRVLPCVRIDDTFLPRGEYLLCAHSFSKFGEQMVPGTIVIHSSREIQTMKLRTTTLDDLRQSMCSLLLKEGVLQNSSSGIATRYLTNEFAGLVLMVDNYNSDNCLKVHSDCQNSTNVLSTRSSLLAFDSIPPLHRQIVTLLTHFEPSQSFMVTHRWVYHQTKFPQLRDFVPSTEFASAQNFPPLQTETIGYLHGPFPVYR</sequence>
<evidence type="ECO:0000256" key="7">
    <source>
        <dbReference type="ARBA" id="ARBA00022801"/>
    </source>
</evidence>
<keyword evidence="16" id="KW-1185">Reference proteome</keyword>
<feature type="domain" description="RanBP2-type" evidence="13">
    <location>
        <begin position="92"/>
        <end position="121"/>
    </location>
</feature>
<dbReference type="Pfam" id="PF00648">
    <property type="entry name" value="Peptidase_C2"/>
    <property type="match status" value="1"/>
</dbReference>
<keyword evidence="8 11" id="KW-0788">Thiol protease</keyword>
<dbReference type="InterPro" id="IPR022684">
    <property type="entry name" value="Calpain_cysteine_protease"/>
</dbReference>
<dbReference type="EMBL" id="JBICCN010000026">
    <property type="protein sequence ID" value="KAL3101877.1"/>
    <property type="molecule type" value="Genomic_DNA"/>
</dbReference>
<evidence type="ECO:0000256" key="4">
    <source>
        <dbReference type="ARBA" id="ARBA00022723"/>
    </source>
</evidence>
<evidence type="ECO:0000256" key="10">
    <source>
        <dbReference type="PIRSR" id="PIRSR622684-1"/>
    </source>
</evidence>
<feature type="domain" description="RanBP2-type" evidence="13">
    <location>
        <begin position="1"/>
        <end position="32"/>
    </location>
</feature>
<protein>
    <recommendedName>
        <fullName evidence="17">Calpain-D</fullName>
    </recommendedName>
</protein>
<dbReference type="CDD" id="cd00044">
    <property type="entry name" value="CysPc"/>
    <property type="match status" value="1"/>
</dbReference>
<name>A0ABD2KGE7_HETSC</name>
<reference evidence="15 16" key="1">
    <citation type="submission" date="2024-10" db="EMBL/GenBank/DDBJ databases">
        <authorList>
            <person name="Kim D."/>
        </authorList>
    </citation>
    <scope>NUCLEOTIDE SEQUENCE [LARGE SCALE GENOMIC DNA]</scope>
    <source>
        <strain evidence="15">Taebaek</strain>
    </source>
</reference>
<evidence type="ECO:0000313" key="15">
    <source>
        <dbReference type="EMBL" id="KAL3101877.1"/>
    </source>
</evidence>
<evidence type="ECO:0008006" key="17">
    <source>
        <dbReference type="Google" id="ProtNLM"/>
    </source>
</evidence>
<dbReference type="InterPro" id="IPR001876">
    <property type="entry name" value="Znf_RanBP2"/>
</dbReference>
<keyword evidence="5" id="KW-0677">Repeat</keyword>
<dbReference type="Proteomes" id="UP001620645">
    <property type="component" value="Unassembled WGS sequence"/>
</dbReference>
<dbReference type="SMART" id="SM00230">
    <property type="entry name" value="CysPc"/>
    <property type="match status" value="1"/>
</dbReference>
<keyword evidence="6 12" id="KW-0863">Zinc-finger</keyword>
<dbReference type="FunFam" id="3.90.70.10:FF:000010">
    <property type="entry name" value="Calpain 15"/>
    <property type="match status" value="1"/>
</dbReference>
<proteinExistence type="inferred from homology"/>
<evidence type="ECO:0000256" key="8">
    <source>
        <dbReference type="ARBA" id="ARBA00022807"/>
    </source>
</evidence>
<feature type="active site" evidence="10 11">
    <location>
        <position position="439"/>
    </location>
</feature>
<feature type="active site" evidence="10 11">
    <location>
        <position position="460"/>
    </location>
</feature>
<gene>
    <name evidence="15" type="ORF">niasHS_003286</name>
</gene>
<evidence type="ECO:0000256" key="12">
    <source>
        <dbReference type="PROSITE-ProRule" id="PRU00322"/>
    </source>
</evidence>
<organism evidence="15 16">
    <name type="scientific">Heterodera schachtii</name>
    <name type="common">Sugarbeet cyst nematode worm</name>
    <name type="synonym">Tylenchus schachtii</name>
    <dbReference type="NCBI Taxonomy" id="97005"/>
    <lineage>
        <taxon>Eukaryota</taxon>
        <taxon>Metazoa</taxon>
        <taxon>Ecdysozoa</taxon>
        <taxon>Nematoda</taxon>
        <taxon>Chromadorea</taxon>
        <taxon>Rhabditida</taxon>
        <taxon>Tylenchina</taxon>
        <taxon>Tylenchomorpha</taxon>
        <taxon>Tylenchoidea</taxon>
        <taxon>Heteroderidae</taxon>
        <taxon>Heteroderinae</taxon>
        <taxon>Heterodera</taxon>
    </lineage>
</organism>
<evidence type="ECO:0000256" key="6">
    <source>
        <dbReference type="ARBA" id="ARBA00022771"/>
    </source>
</evidence>
<dbReference type="PANTHER" id="PTHR10183">
    <property type="entry name" value="CALPAIN"/>
    <property type="match status" value="1"/>
</dbReference>
<evidence type="ECO:0000256" key="5">
    <source>
        <dbReference type="ARBA" id="ARBA00022737"/>
    </source>
</evidence>
<feature type="active site" evidence="10 11">
    <location>
        <position position="273"/>
    </location>
</feature>
<evidence type="ECO:0000259" key="14">
    <source>
        <dbReference type="PROSITE" id="PS50203"/>
    </source>
</evidence>
<keyword evidence="9" id="KW-0862">Zinc</keyword>
<dbReference type="PROSITE" id="PS00139">
    <property type="entry name" value="THIOL_PROTEASE_CYS"/>
    <property type="match status" value="1"/>
</dbReference>
<comment type="caution">
    <text evidence="15">The sequence shown here is derived from an EMBL/GenBank/DDBJ whole genome shotgun (WGS) entry which is preliminary data.</text>
</comment>
<dbReference type="InterPro" id="IPR001300">
    <property type="entry name" value="Peptidase_C2_calpain_cat"/>
</dbReference>
<dbReference type="PROSITE" id="PS01358">
    <property type="entry name" value="ZF_RANBP2_1"/>
    <property type="match status" value="2"/>
</dbReference>
<keyword evidence="4" id="KW-0479">Metal-binding</keyword>
<evidence type="ECO:0000256" key="9">
    <source>
        <dbReference type="ARBA" id="ARBA00022833"/>
    </source>
</evidence>
<dbReference type="AlphaFoldDB" id="A0ABD2KGE7"/>
<evidence type="ECO:0000256" key="11">
    <source>
        <dbReference type="PROSITE-ProRule" id="PRU00239"/>
    </source>
</evidence>
<evidence type="ECO:0000256" key="3">
    <source>
        <dbReference type="ARBA" id="ARBA00022670"/>
    </source>
</evidence>
<evidence type="ECO:0000256" key="1">
    <source>
        <dbReference type="ARBA" id="ARBA00007623"/>
    </source>
</evidence>
<dbReference type="GO" id="GO:0006508">
    <property type="term" value="P:proteolysis"/>
    <property type="evidence" value="ECO:0007669"/>
    <property type="project" value="UniProtKB-KW"/>
</dbReference>
<dbReference type="InterPro" id="IPR038765">
    <property type="entry name" value="Papain-like_cys_pep_sf"/>
</dbReference>
<dbReference type="PANTHER" id="PTHR10183:SF382">
    <property type="entry name" value="CALPAIN-15"/>
    <property type="match status" value="1"/>
</dbReference>
<comment type="similarity">
    <text evidence="1">Belongs to the peptidase C2 family.</text>
</comment>
<dbReference type="PROSITE" id="PS50203">
    <property type="entry name" value="CALPAIN_CAT"/>
    <property type="match status" value="1"/>
</dbReference>
<accession>A0ABD2KGE7</accession>
<dbReference type="Gene3D" id="3.90.70.10">
    <property type="entry name" value="Cysteine proteinases"/>
    <property type="match status" value="1"/>
</dbReference>
<dbReference type="GO" id="GO:0008270">
    <property type="term" value="F:zinc ion binding"/>
    <property type="evidence" value="ECO:0007669"/>
    <property type="project" value="UniProtKB-KW"/>
</dbReference>
<evidence type="ECO:0000313" key="16">
    <source>
        <dbReference type="Proteomes" id="UP001620645"/>
    </source>
</evidence>
<dbReference type="PROSITE" id="PS50199">
    <property type="entry name" value="ZF_RANBP2_2"/>
    <property type="match status" value="2"/>
</dbReference>
<keyword evidence="2" id="KW-0597">Phosphoprotein</keyword>
<dbReference type="GO" id="GO:0008234">
    <property type="term" value="F:cysteine-type peptidase activity"/>
    <property type="evidence" value="ECO:0007669"/>
    <property type="project" value="UniProtKB-UniRule"/>
</dbReference>
<dbReference type="PRINTS" id="PR00704">
    <property type="entry name" value="CALPAIN"/>
</dbReference>
<evidence type="ECO:0000259" key="13">
    <source>
        <dbReference type="PROSITE" id="PS50199"/>
    </source>
</evidence>